<dbReference type="SMART" id="SM00342">
    <property type="entry name" value="HTH_ARAC"/>
    <property type="match status" value="1"/>
</dbReference>
<evidence type="ECO:0000256" key="3">
    <source>
        <dbReference type="ARBA" id="ARBA00023163"/>
    </source>
</evidence>
<dbReference type="PANTHER" id="PTHR43280:SF2">
    <property type="entry name" value="HTH-TYPE TRANSCRIPTIONAL REGULATOR EXSA"/>
    <property type="match status" value="1"/>
</dbReference>
<dbReference type="Proteomes" id="UP000190188">
    <property type="component" value="Unassembled WGS sequence"/>
</dbReference>
<keyword evidence="1" id="KW-0805">Transcription regulation</keyword>
<reference evidence="6 7" key="1">
    <citation type="submission" date="2017-01" db="EMBL/GenBank/DDBJ databases">
        <title>Genome analysis of Paenibacillus selenitrireducens ES3-24.</title>
        <authorList>
            <person name="Xu D."/>
            <person name="Yao R."/>
            <person name="Zheng S."/>
        </authorList>
    </citation>
    <scope>NUCLEOTIDE SEQUENCE [LARGE SCALE GENOMIC DNA]</scope>
    <source>
        <strain evidence="6 7">ES3-24</strain>
    </source>
</reference>
<evidence type="ECO:0000259" key="5">
    <source>
        <dbReference type="PROSITE" id="PS01124"/>
    </source>
</evidence>
<dbReference type="SUPFAM" id="SSF46689">
    <property type="entry name" value="Homeodomain-like"/>
    <property type="match status" value="2"/>
</dbReference>
<dbReference type="PROSITE" id="PS01124">
    <property type="entry name" value="HTH_ARAC_FAMILY_2"/>
    <property type="match status" value="1"/>
</dbReference>
<dbReference type="Gene3D" id="1.10.10.60">
    <property type="entry name" value="Homeodomain-like"/>
    <property type="match status" value="2"/>
</dbReference>
<evidence type="ECO:0000313" key="7">
    <source>
        <dbReference type="Proteomes" id="UP000190188"/>
    </source>
</evidence>
<name>A0A1T2X127_9BACL</name>
<dbReference type="GO" id="GO:0003700">
    <property type="term" value="F:DNA-binding transcription factor activity"/>
    <property type="evidence" value="ECO:0007669"/>
    <property type="project" value="InterPro"/>
</dbReference>
<accession>A0A1T2X127</accession>
<dbReference type="PROSITE" id="PS00041">
    <property type="entry name" value="HTH_ARAC_FAMILY_1"/>
    <property type="match status" value="1"/>
</dbReference>
<evidence type="ECO:0000256" key="2">
    <source>
        <dbReference type="ARBA" id="ARBA00023125"/>
    </source>
</evidence>
<proteinExistence type="predicted"/>
<sequence>MRKDDYSLKRFFTNLGIVQIFCSLLLVIGIMYVSNYIVYKNSISGIYEKVAQNNTLAVKTMIQSFDNSFRTINNIIHTIHGLPYSSLESEEDGRIDMAKVYTMRDSIAALVSSVDFIEEVIVFYDDIDLAITSIGTSSLSQLFDKKYKHDLYNENYWRTYMKGKNSFKVMPGQYFKVATDASWQRKKLMIAAGGNKVRISNKNIVLLIDEAALLKYVNQKLMIPGASLIVLDQDRSVILSTDTNSDLSGIIDEVYFNSSQEASLKKEDYQYNFYKSDFNDFVYINKVPYQFQNIDSVIGANEMIMLSAIISAVLLSVLLSIYLNRPVKKIIRQLGGTSRGNDFRKILSGVVKMQMEIDETRQQLKLAESEARRSLFLQAVDEYAYAADHDLQLQSSYSDTVHSKYFVLIMFHLDQKDKEQQSAMPVERIAAVLTTVLQEESDDVHVIYDKNLHFVSFVGMGQPSDRAVLLKRLKRLCANLEQEELPGYSVWASVSKLYAAELMNYQLAYRSAMNGLLYRAVNEPSNVLDVEKIHYGWSLYFPFDRIEKLSNYMSNGKLQEAKEIISETLRENAKRNVHHHQMAHIAKTMFLYLLRHASVTANADDEMYKLEQQFLQRIDYAHDYLDIERALIEAAKHIAKHSKQEETNRLNPNFISQYIELHYMENLYLDQIAEISGTSPKYFSSYFKRTFGINYVEYLNKVRLSHAKELLKDSSLSIGDIGEKTGYMNSSTFTTTFKKYYGISPSEYRKQNSNE</sequence>
<feature type="transmembrane region" description="Helical" evidence="4">
    <location>
        <begin position="12"/>
        <end position="33"/>
    </location>
</feature>
<dbReference type="InterPro" id="IPR018062">
    <property type="entry name" value="HTH_AraC-typ_CS"/>
</dbReference>
<protein>
    <recommendedName>
        <fullName evidence="5">HTH araC/xylS-type domain-containing protein</fullName>
    </recommendedName>
</protein>
<evidence type="ECO:0000256" key="1">
    <source>
        <dbReference type="ARBA" id="ARBA00023015"/>
    </source>
</evidence>
<keyword evidence="2" id="KW-0238">DNA-binding</keyword>
<dbReference type="PANTHER" id="PTHR43280">
    <property type="entry name" value="ARAC-FAMILY TRANSCRIPTIONAL REGULATOR"/>
    <property type="match status" value="1"/>
</dbReference>
<feature type="domain" description="HTH araC/xylS-type" evidence="5">
    <location>
        <begin position="653"/>
        <end position="751"/>
    </location>
</feature>
<keyword evidence="7" id="KW-1185">Reference proteome</keyword>
<comment type="caution">
    <text evidence="6">The sequence shown here is derived from an EMBL/GenBank/DDBJ whole genome shotgun (WGS) entry which is preliminary data.</text>
</comment>
<keyword evidence="4" id="KW-0472">Membrane</keyword>
<gene>
    <name evidence="6" type="ORF">BVG16_28180</name>
</gene>
<dbReference type="Pfam" id="PF12833">
    <property type="entry name" value="HTH_18"/>
    <property type="match status" value="1"/>
</dbReference>
<keyword evidence="4" id="KW-0812">Transmembrane</keyword>
<dbReference type="InterPro" id="IPR018060">
    <property type="entry name" value="HTH_AraC"/>
</dbReference>
<organism evidence="6 7">
    <name type="scientific">Paenibacillus selenitireducens</name>
    <dbReference type="NCBI Taxonomy" id="1324314"/>
    <lineage>
        <taxon>Bacteria</taxon>
        <taxon>Bacillati</taxon>
        <taxon>Bacillota</taxon>
        <taxon>Bacilli</taxon>
        <taxon>Bacillales</taxon>
        <taxon>Paenibacillaceae</taxon>
        <taxon>Paenibacillus</taxon>
    </lineage>
</organism>
<dbReference type="InterPro" id="IPR009057">
    <property type="entry name" value="Homeodomain-like_sf"/>
</dbReference>
<dbReference type="AlphaFoldDB" id="A0A1T2X127"/>
<keyword evidence="3" id="KW-0804">Transcription</keyword>
<dbReference type="GO" id="GO:0043565">
    <property type="term" value="F:sequence-specific DNA binding"/>
    <property type="evidence" value="ECO:0007669"/>
    <property type="project" value="InterPro"/>
</dbReference>
<dbReference type="PRINTS" id="PR00032">
    <property type="entry name" value="HTHARAC"/>
</dbReference>
<evidence type="ECO:0000256" key="4">
    <source>
        <dbReference type="SAM" id="Phobius"/>
    </source>
</evidence>
<feature type="transmembrane region" description="Helical" evidence="4">
    <location>
        <begin position="303"/>
        <end position="323"/>
    </location>
</feature>
<dbReference type="STRING" id="1324314.BVG16_28180"/>
<dbReference type="InterPro" id="IPR020449">
    <property type="entry name" value="Tscrpt_reg_AraC-type_HTH"/>
</dbReference>
<evidence type="ECO:0000313" key="6">
    <source>
        <dbReference type="EMBL" id="OPA73511.1"/>
    </source>
</evidence>
<dbReference type="EMBL" id="MSZX01000016">
    <property type="protein sequence ID" value="OPA73511.1"/>
    <property type="molecule type" value="Genomic_DNA"/>
</dbReference>
<keyword evidence="4" id="KW-1133">Transmembrane helix</keyword>